<feature type="region of interest" description="Disordered" evidence="1">
    <location>
        <begin position="1"/>
        <end position="71"/>
    </location>
</feature>
<comment type="caution">
    <text evidence="3">The sequence shown here is derived from an EMBL/GenBank/DDBJ whole genome shotgun (WGS) entry which is preliminary data.</text>
</comment>
<accession>A0A553P678</accession>
<dbReference type="PANTHER" id="PTHR16019">
    <property type="entry name" value="SYNAPSE-ASSOCIATED PROTEIN"/>
    <property type="match status" value="1"/>
</dbReference>
<dbReference type="GO" id="GO:0005634">
    <property type="term" value="C:nucleus"/>
    <property type="evidence" value="ECO:0007669"/>
    <property type="project" value="TreeGrafter"/>
</dbReference>
<dbReference type="GO" id="GO:0048172">
    <property type="term" value="P:regulation of short-term neuronal synaptic plasticity"/>
    <property type="evidence" value="ECO:0007669"/>
    <property type="project" value="TreeGrafter"/>
</dbReference>
<feature type="compositionally biased region" description="Basic and acidic residues" evidence="1">
    <location>
        <begin position="327"/>
        <end position="350"/>
    </location>
</feature>
<dbReference type="InterPro" id="IPR005607">
    <property type="entry name" value="BSD_dom"/>
</dbReference>
<proteinExistence type="predicted"/>
<dbReference type="Gene3D" id="1.10.3970.10">
    <property type="entry name" value="BSD domain"/>
    <property type="match status" value="1"/>
</dbReference>
<sequence length="436" mass="48334">MTEDTGSVKWLYPEELQGTTNNTMSSSNNANENPTPEESAPISNKEPEAEAPKSTESSVEEVSKPPGVEDITQKMTASANYLGSMFSSAWKSSSSAYNLMGSTAKTQEETETETCTDKETEVPTNPGTSFLSSAWSTWGGLTGQPKKNSSDPSTEKVDEKAEHPENQEGKAVSGLVGFESAFHVVGQVATNATNMIKDKVSTVSTTNMLSEFNKEQESFIKSKTNGNEALGLAPWVGYNNEEELKGKILALSEDRRTFVRAPPSGMSFEFDYDSVAATAMALLQEDANLNKMRYELVPKKVKEEEFWRNYFYRLSLIKQSFELKDLERSEMDSSSKQDSMAKSREDRTEIQEDLDITGQETVDDEFVSESYQASTSDIAEAEESIKNLGVATKGNEEWEAELEGELNEFEVVGGKDDNAEWENEIQEMLDEDPDLK</sequence>
<feature type="compositionally biased region" description="Low complexity" evidence="1">
    <location>
        <begin position="19"/>
        <end position="33"/>
    </location>
</feature>
<dbReference type="InterPro" id="IPR051494">
    <property type="entry name" value="BSD_domain-containing"/>
</dbReference>
<feature type="region of interest" description="Disordered" evidence="1">
    <location>
        <begin position="327"/>
        <end position="377"/>
    </location>
</feature>
<dbReference type="GO" id="GO:0038203">
    <property type="term" value="P:TORC2 signaling"/>
    <property type="evidence" value="ECO:0007669"/>
    <property type="project" value="TreeGrafter"/>
</dbReference>
<feature type="compositionally biased region" description="Acidic residues" evidence="1">
    <location>
        <begin position="351"/>
        <end position="367"/>
    </location>
</feature>
<evidence type="ECO:0000259" key="2">
    <source>
        <dbReference type="PROSITE" id="PS50858"/>
    </source>
</evidence>
<dbReference type="OrthoDB" id="47923at2759"/>
<dbReference type="Pfam" id="PF03909">
    <property type="entry name" value="BSD"/>
    <property type="match status" value="1"/>
</dbReference>
<name>A0A553P678_TIGCA</name>
<evidence type="ECO:0000313" key="3">
    <source>
        <dbReference type="EMBL" id="TRY73181.1"/>
    </source>
</evidence>
<organism evidence="3 4">
    <name type="scientific">Tigriopus californicus</name>
    <name type="common">Marine copepod</name>
    <dbReference type="NCBI Taxonomy" id="6832"/>
    <lineage>
        <taxon>Eukaryota</taxon>
        <taxon>Metazoa</taxon>
        <taxon>Ecdysozoa</taxon>
        <taxon>Arthropoda</taxon>
        <taxon>Crustacea</taxon>
        <taxon>Multicrustacea</taxon>
        <taxon>Hexanauplia</taxon>
        <taxon>Copepoda</taxon>
        <taxon>Harpacticoida</taxon>
        <taxon>Harpacticidae</taxon>
        <taxon>Tigriopus</taxon>
    </lineage>
</organism>
<reference evidence="3 4" key="1">
    <citation type="journal article" date="2018" name="Nat. Ecol. Evol.">
        <title>Genomic signatures of mitonuclear coevolution across populations of Tigriopus californicus.</title>
        <authorList>
            <person name="Barreto F.S."/>
            <person name="Watson E.T."/>
            <person name="Lima T.G."/>
            <person name="Willett C.S."/>
            <person name="Edmands S."/>
            <person name="Li W."/>
            <person name="Burton R.S."/>
        </authorList>
    </citation>
    <scope>NUCLEOTIDE SEQUENCE [LARGE SCALE GENOMIC DNA]</scope>
    <source>
        <strain evidence="3 4">San Diego</strain>
    </source>
</reference>
<gene>
    <name evidence="3" type="ORF">TCAL_08176</name>
</gene>
<keyword evidence="4" id="KW-1185">Reference proteome</keyword>
<dbReference type="EMBL" id="VCGU01000007">
    <property type="protein sequence ID" value="TRY73181.1"/>
    <property type="molecule type" value="Genomic_DNA"/>
</dbReference>
<dbReference type="PROSITE" id="PS50858">
    <property type="entry name" value="BSD"/>
    <property type="match status" value="1"/>
</dbReference>
<feature type="compositionally biased region" description="Polar residues" evidence="1">
    <location>
        <begin position="122"/>
        <end position="136"/>
    </location>
</feature>
<dbReference type="OMA" id="EDNTEWE"/>
<dbReference type="Proteomes" id="UP000318571">
    <property type="component" value="Chromosome 3"/>
</dbReference>
<dbReference type="PANTHER" id="PTHR16019:SF6">
    <property type="entry name" value="SYNAPSE-ASSOCIATED PROTEIN 1"/>
    <property type="match status" value="1"/>
</dbReference>
<evidence type="ECO:0000256" key="1">
    <source>
        <dbReference type="SAM" id="MobiDB-lite"/>
    </source>
</evidence>
<protein>
    <recommendedName>
        <fullName evidence="2">BSD domain-containing protein</fullName>
    </recommendedName>
</protein>
<dbReference type="AlphaFoldDB" id="A0A553P678"/>
<dbReference type="InterPro" id="IPR035925">
    <property type="entry name" value="BSD_dom_sf"/>
</dbReference>
<feature type="compositionally biased region" description="Basic and acidic residues" evidence="1">
    <location>
        <begin position="153"/>
        <end position="168"/>
    </location>
</feature>
<feature type="domain" description="BSD" evidence="2">
    <location>
        <begin position="262"/>
        <end position="318"/>
    </location>
</feature>
<feature type="region of interest" description="Disordered" evidence="1">
    <location>
        <begin position="101"/>
        <end position="168"/>
    </location>
</feature>
<dbReference type="SMART" id="SM00751">
    <property type="entry name" value="BSD"/>
    <property type="match status" value="1"/>
</dbReference>
<dbReference type="STRING" id="6832.A0A553P678"/>
<dbReference type="GO" id="GO:0005794">
    <property type="term" value="C:Golgi apparatus"/>
    <property type="evidence" value="ECO:0007669"/>
    <property type="project" value="TreeGrafter"/>
</dbReference>
<evidence type="ECO:0000313" key="4">
    <source>
        <dbReference type="Proteomes" id="UP000318571"/>
    </source>
</evidence>
<dbReference type="SUPFAM" id="SSF140383">
    <property type="entry name" value="BSD domain-like"/>
    <property type="match status" value="1"/>
</dbReference>